<proteinExistence type="predicted"/>
<keyword evidence="1" id="KW-0433">Leucine-rich repeat</keyword>
<dbReference type="Gene3D" id="3.80.10.10">
    <property type="entry name" value="Ribonuclease Inhibitor"/>
    <property type="match status" value="1"/>
</dbReference>
<dbReference type="PANTHER" id="PTHR48051:SF39">
    <property type="entry name" value="P53-INDUCED DEATH DOMAIN PROTEIN 1"/>
    <property type="match status" value="1"/>
</dbReference>
<dbReference type="PANTHER" id="PTHR48051">
    <property type="match status" value="1"/>
</dbReference>
<dbReference type="InterPro" id="IPR050216">
    <property type="entry name" value="LRR_domain-containing"/>
</dbReference>
<keyword evidence="4" id="KW-1185">Reference proteome</keyword>
<evidence type="ECO:0000313" key="3">
    <source>
        <dbReference type="EMBL" id="KAK2191969.1"/>
    </source>
</evidence>
<keyword evidence="2" id="KW-0677">Repeat</keyword>
<accession>A0AAD9PBX4</accession>
<comment type="caution">
    <text evidence="3">The sequence shown here is derived from an EMBL/GenBank/DDBJ whole genome shotgun (WGS) entry which is preliminary data.</text>
</comment>
<protein>
    <submittedName>
        <fullName evidence="3">Uncharacterized protein</fullName>
    </submittedName>
</protein>
<dbReference type="AlphaFoldDB" id="A0AAD9PBX4"/>
<evidence type="ECO:0000256" key="1">
    <source>
        <dbReference type="ARBA" id="ARBA00022614"/>
    </source>
</evidence>
<reference evidence="3" key="1">
    <citation type="journal article" date="2023" name="Mol. Biol. Evol.">
        <title>Third-Generation Sequencing Reveals the Adaptive Role of the Epigenome in Three Deep-Sea Polychaetes.</title>
        <authorList>
            <person name="Perez M."/>
            <person name="Aroh O."/>
            <person name="Sun Y."/>
            <person name="Lan Y."/>
            <person name="Juniper S.K."/>
            <person name="Young C.R."/>
            <person name="Angers B."/>
            <person name="Qian P.Y."/>
        </authorList>
    </citation>
    <scope>NUCLEOTIDE SEQUENCE</scope>
    <source>
        <strain evidence="3">R07B-5</strain>
    </source>
</reference>
<dbReference type="EMBL" id="JAODUO010000041">
    <property type="protein sequence ID" value="KAK2191969.1"/>
    <property type="molecule type" value="Genomic_DNA"/>
</dbReference>
<gene>
    <name evidence="3" type="ORF">NP493_41g00020</name>
</gene>
<name>A0AAD9PBX4_RIDPI</name>
<evidence type="ECO:0000313" key="4">
    <source>
        <dbReference type="Proteomes" id="UP001209878"/>
    </source>
</evidence>
<organism evidence="3 4">
    <name type="scientific">Ridgeia piscesae</name>
    <name type="common">Tubeworm</name>
    <dbReference type="NCBI Taxonomy" id="27915"/>
    <lineage>
        <taxon>Eukaryota</taxon>
        <taxon>Metazoa</taxon>
        <taxon>Spiralia</taxon>
        <taxon>Lophotrochozoa</taxon>
        <taxon>Annelida</taxon>
        <taxon>Polychaeta</taxon>
        <taxon>Sedentaria</taxon>
        <taxon>Canalipalpata</taxon>
        <taxon>Sabellida</taxon>
        <taxon>Siboglinidae</taxon>
        <taxon>Ridgeia</taxon>
    </lineage>
</organism>
<evidence type="ECO:0000256" key="2">
    <source>
        <dbReference type="ARBA" id="ARBA00022737"/>
    </source>
</evidence>
<dbReference type="SUPFAM" id="SSF52058">
    <property type="entry name" value="L domain-like"/>
    <property type="match status" value="1"/>
</dbReference>
<dbReference type="GO" id="GO:0005737">
    <property type="term" value="C:cytoplasm"/>
    <property type="evidence" value="ECO:0007669"/>
    <property type="project" value="TreeGrafter"/>
</dbReference>
<sequence>MQVLRLSKNQLQELPETICRLTNLHTLSVRYNSLRYLPLDLHKLQRLSGHEEFRHVHMSFKADLKVGENQQLKYPEKSICDEGTAAIFDYLRHLENNPHKKQTIIHEIESLMGHRRRTSTHTRE</sequence>
<dbReference type="Proteomes" id="UP001209878">
    <property type="component" value="Unassembled WGS sequence"/>
</dbReference>
<dbReference type="InterPro" id="IPR032675">
    <property type="entry name" value="LRR_dom_sf"/>
</dbReference>